<evidence type="ECO:0000256" key="1">
    <source>
        <dbReference type="SAM" id="MobiDB-lite"/>
    </source>
</evidence>
<feature type="region of interest" description="Disordered" evidence="1">
    <location>
        <begin position="1"/>
        <end position="28"/>
    </location>
</feature>
<keyword evidence="3" id="KW-1185">Reference proteome</keyword>
<gene>
    <name evidence="2" type="ORF">ILEXP_LOCUS17876</name>
</gene>
<dbReference type="EMBL" id="CAUOFW020001943">
    <property type="protein sequence ID" value="CAK9149804.1"/>
    <property type="molecule type" value="Genomic_DNA"/>
</dbReference>
<comment type="caution">
    <text evidence="2">The sequence shown here is derived from an EMBL/GenBank/DDBJ whole genome shotgun (WGS) entry which is preliminary data.</text>
</comment>
<dbReference type="AlphaFoldDB" id="A0ABC8RXU2"/>
<dbReference type="Proteomes" id="UP001642360">
    <property type="component" value="Unassembled WGS sequence"/>
</dbReference>
<name>A0ABC8RXU2_9AQUA</name>
<accession>A0ABC8RXU2</accession>
<proteinExistence type="predicted"/>
<evidence type="ECO:0000313" key="2">
    <source>
        <dbReference type="EMBL" id="CAK9149804.1"/>
    </source>
</evidence>
<organism evidence="2 3">
    <name type="scientific">Ilex paraguariensis</name>
    <name type="common">yerba mate</name>
    <dbReference type="NCBI Taxonomy" id="185542"/>
    <lineage>
        <taxon>Eukaryota</taxon>
        <taxon>Viridiplantae</taxon>
        <taxon>Streptophyta</taxon>
        <taxon>Embryophyta</taxon>
        <taxon>Tracheophyta</taxon>
        <taxon>Spermatophyta</taxon>
        <taxon>Magnoliopsida</taxon>
        <taxon>eudicotyledons</taxon>
        <taxon>Gunneridae</taxon>
        <taxon>Pentapetalae</taxon>
        <taxon>asterids</taxon>
        <taxon>campanulids</taxon>
        <taxon>Aquifoliales</taxon>
        <taxon>Aquifoliaceae</taxon>
        <taxon>Ilex</taxon>
    </lineage>
</organism>
<evidence type="ECO:0000313" key="3">
    <source>
        <dbReference type="Proteomes" id="UP001642360"/>
    </source>
</evidence>
<reference evidence="2 3" key="1">
    <citation type="submission" date="2024-02" db="EMBL/GenBank/DDBJ databases">
        <authorList>
            <person name="Vignale AGUSTIN F."/>
            <person name="Sosa J E."/>
            <person name="Modenutti C."/>
        </authorList>
    </citation>
    <scope>NUCLEOTIDE SEQUENCE [LARGE SCALE GENOMIC DNA]</scope>
</reference>
<sequence length="255" mass="28229">MVMEDNESSSCGSRAAESTPVSRRQQRNKLEVCNEVLHRLQDSNNQASLSITVMEDNESSSCSSRAVESTLVSNRQQKKKLEVYNEGGRRSHTHKWLLYLAHDPANRPAFEVRLVQVPPISDGNSAESVHSNLPGREGDRSKMITEIIDSSFPPYVSIHPPLVFGSSPNLKALALEANKSQDQDGDNVVNASVKSSWLMHEITFSTDDKPKLLSEPPVRLDWKTSKSITVLTSLIYEIGLNIQEAHAFSTVDGNS</sequence>
<protein>
    <submittedName>
        <fullName evidence="2">Uncharacterized protein</fullName>
    </submittedName>
</protein>